<evidence type="ECO:0000313" key="2">
    <source>
        <dbReference type="Proteomes" id="UP000499080"/>
    </source>
</evidence>
<dbReference type="OrthoDB" id="6433154at2759"/>
<name>A0A4Y2E8F9_ARAVE</name>
<dbReference type="AlphaFoldDB" id="A0A4Y2E8F9"/>
<accession>A0A4Y2E8F9</accession>
<dbReference type="Proteomes" id="UP000499080">
    <property type="component" value="Unassembled WGS sequence"/>
</dbReference>
<proteinExistence type="predicted"/>
<sequence length="188" mass="20515">MQVSGVNDDSSPSMNVNSISSFANSDSAVFSPPLSLTSYFVKQKKRVILATSNVYVLDHSGAVRKGRALLDSGSMCNLMSSDVASTLGLKKEKINILVSGISDTAVNVKRKSTSIILNCDCSFSANLDFLMIPKITDLMPSTSIDLEEIKIPLYVIFADPNFFSPAKVDSFCKVCRNFVIHVKFNIEK</sequence>
<evidence type="ECO:0000313" key="1">
    <source>
        <dbReference type="EMBL" id="GBM25047.1"/>
    </source>
</evidence>
<comment type="caution">
    <text evidence="1">The sequence shown here is derived from an EMBL/GenBank/DDBJ whole genome shotgun (WGS) entry which is preliminary data.</text>
</comment>
<protein>
    <submittedName>
        <fullName evidence="1">Uncharacterized protein</fullName>
    </submittedName>
</protein>
<gene>
    <name evidence="1" type="ORF">AVEN_96637_1</name>
</gene>
<reference evidence="1 2" key="1">
    <citation type="journal article" date="2019" name="Sci. Rep.">
        <title>Orb-weaving spider Araneus ventricosus genome elucidates the spidroin gene catalogue.</title>
        <authorList>
            <person name="Kono N."/>
            <person name="Nakamura H."/>
            <person name="Ohtoshi R."/>
            <person name="Moran D.A.P."/>
            <person name="Shinohara A."/>
            <person name="Yoshida Y."/>
            <person name="Fujiwara M."/>
            <person name="Mori M."/>
            <person name="Tomita M."/>
            <person name="Arakawa K."/>
        </authorList>
    </citation>
    <scope>NUCLEOTIDE SEQUENCE [LARGE SCALE GENOMIC DNA]</scope>
</reference>
<dbReference type="EMBL" id="BGPR01000531">
    <property type="protein sequence ID" value="GBM25047.1"/>
    <property type="molecule type" value="Genomic_DNA"/>
</dbReference>
<organism evidence="1 2">
    <name type="scientific">Araneus ventricosus</name>
    <name type="common">Orbweaver spider</name>
    <name type="synonym">Epeira ventricosa</name>
    <dbReference type="NCBI Taxonomy" id="182803"/>
    <lineage>
        <taxon>Eukaryota</taxon>
        <taxon>Metazoa</taxon>
        <taxon>Ecdysozoa</taxon>
        <taxon>Arthropoda</taxon>
        <taxon>Chelicerata</taxon>
        <taxon>Arachnida</taxon>
        <taxon>Araneae</taxon>
        <taxon>Araneomorphae</taxon>
        <taxon>Entelegynae</taxon>
        <taxon>Araneoidea</taxon>
        <taxon>Araneidae</taxon>
        <taxon>Araneus</taxon>
    </lineage>
</organism>
<dbReference type="InterPro" id="IPR021109">
    <property type="entry name" value="Peptidase_aspartic_dom_sf"/>
</dbReference>
<dbReference type="Gene3D" id="2.40.70.10">
    <property type="entry name" value="Acid Proteases"/>
    <property type="match status" value="1"/>
</dbReference>
<keyword evidence="2" id="KW-1185">Reference proteome</keyword>